<accession>Q9X7K3</accession>
<evidence type="ECO:0000256" key="1">
    <source>
        <dbReference type="SAM" id="Phobius"/>
    </source>
</evidence>
<proteinExistence type="predicted"/>
<keyword evidence="1" id="KW-0812">Transmembrane</keyword>
<gene>
    <name evidence="2" type="primary">RbsC-2</name>
</gene>
<reference evidence="2" key="2">
    <citation type="journal article" date="1999" name="J. Bacteriol.">
        <title>Sulfide-quinone reductase from Rhodobacter capsulatus: requirement for growth, periplasmic localization, and extension of gene sequence analysis.</title>
        <authorList>
            <person name="Schuetz M."/>
            <person name="Maldener I."/>
            <person name="Griesbeck C."/>
            <person name="Hauska G."/>
        </authorList>
    </citation>
    <scope>NUCLEOTIDE SEQUENCE</scope>
    <source>
        <strain evidence="2">DSM 155</strain>
    </source>
</reference>
<keyword evidence="1" id="KW-0472">Membrane</keyword>
<dbReference type="AlphaFoldDB" id="Q9X7K3"/>
<feature type="transmembrane region" description="Helical" evidence="1">
    <location>
        <begin position="6"/>
        <end position="28"/>
    </location>
</feature>
<protein>
    <submittedName>
        <fullName evidence="2">RbsC-2 protein</fullName>
    </submittedName>
</protein>
<sequence>MQAAGYAIPVHFLTMAPYVITVLVLVILSATHRHGAPAAPAALGRSFHASS</sequence>
<evidence type="ECO:0000313" key="2">
    <source>
        <dbReference type="EMBL" id="CAB40146.1"/>
    </source>
</evidence>
<keyword evidence="1" id="KW-1133">Transmembrane helix</keyword>
<organism evidence="2">
    <name type="scientific">Rhodobacter capsulatus</name>
    <name type="common">Rhodopseudomonas capsulata</name>
    <dbReference type="NCBI Taxonomy" id="1061"/>
    <lineage>
        <taxon>Bacteria</taxon>
        <taxon>Pseudomonadati</taxon>
        <taxon>Pseudomonadota</taxon>
        <taxon>Alphaproteobacteria</taxon>
        <taxon>Rhodobacterales</taxon>
        <taxon>Rhodobacter group</taxon>
        <taxon>Rhodobacter</taxon>
    </lineage>
</organism>
<reference evidence="2" key="1">
    <citation type="journal article" date="1997" name="J. Biol. Chem.">
        <title>Sulfide-quinone reductase from Rhodobacter capsulatus.</title>
        <authorList>
            <person name="Schuetz M."/>
            <person name="Shahak Y."/>
            <person name="Padan E."/>
            <person name="Hauska G."/>
        </authorList>
    </citation>
    <scope>NUCLEOTIDE SEQUENCE</scope>
    <source>
        <strain evidence="2">DSM 155</strain>
    </source>
</reference>
<name>Q9X7K3_RHOCA</name>
<dbReference type="EMBL" id="X97478">
    <property type="protein sequence ID" value="CAB40146.1"/>
    <property type="molecule type" value="Genomic_DNA"/>
</dbReference>